<feature type="transmembrane region" description="Helical" evidence="8">
    <location>
        <begin position="287"/>
        <end position="310"/>
    </location>
</feature>
<feature type="transmembrane region" description="Helical" evidence="8">
    <location>
        <begin position="316"/>
        <end position="336"/>
    </location>
</feature>
<reference evidence="9 10" key="1">
    <citation type="submission" date="2017-08" db="EMBL/GenBank/DDBJ databases">
        <title>Lysobacter sylvestris genome.</title>
        <authorList>
            <person name="Zhang D.-C."/>
            <person name="Albuquerque L."/>
            <person name="Franca L."/>
            <person name="Froufe H.J.C."/>
            <person name="Barroso C."/>
            <person name="Egas C."/>
            <person name="Da Costa M."/>
            <person name="Margesin R."/>
        </authorList>
    </citation>
    <scope>NUCLEOTIDE SEQUENCE [LARGE SCALE GENOMIC DNA]</scope>
    <source>
        <strain evidence="9 10">AM20-91</strain>
    </source>
</reference>
<evidence type="ECO:0000313" key="9">
    <source>
        <dbReference type="EMBL" id="PNS07981.1"/>
    </source>
</evidence>
<evidence type="ECO:0000256" key="4">
    <source>
        <dbReference type="ARBA" id="ARBA00022679"/>
    </source>
</evidence>
<dbReference type="GO" id="GO:0016763">
    <property type="term" value="F:pentosyltransferase activity"/>
    <property type="evidence" value="ECO:0007669"/>
    <property type="project" value="TreeGrafter"/>
</dbReference>
<evidence type="ECO:0000256" key="1">
    <source>
        <dbReference type="ARBA" id="ARBA00004651"/>
    </source>
</evidence>
<evidence type="ECO:0000256" key="6">
    <source>
        <dbReference type="ARBA" id="ARBA00022989"/>
    </source>
</evidence>
<evidence type="ECO:0000256" key="5">
    <source>
        <dbReference type="ARBA" id="ARBA00022692"/>
    </source>
</evidence>
<dbReference type="OrthoDB" id="5929053at2"/>
<sequence>MKWITRHGIAILAMLYVALRLLLVRGAALDSDEPQHLHVVWAWTQHGVPYRDAFDNHMPLFHMLCAPLLTLLGERADILDCMRLAMVPLAVAAFVLAWRVGRALWGASAASFGLALLALEPTYERMAGQFRADTLWALAWIAAMAALVLVRRPMLRALLVGLAVGVAMASSLKTLPLLGTALVMVAFVLVCLPKQARPRWWSLAGGLAIGAAAATAVMASVVAIVASRGGLADMHNAVLGHNMLPGFGRDANTTQLVLRCFEAGIVAIVAGFFGWRRIRHCPDPRLAALRWFVAGSCGLFAISLYAAWPLLTSQDYLPVLPLFAPWLGALLLRGFARLRVSLVHAWIGYAVLAAIVLIARAPWHDRLHDYREQLATVLAITTPVDAVMDAKGESIYRRRVFHPVLEMVTQERLRRGLLADTIVTDIQSRGAHVLHPERLPESDARALRANFIPYANGEWVAGRELGERVAGSLPVAALIPGCYRWLRLEGEHIAQPGPETRFDSGDGKITLPRAGRYRLMWCPAAMQAWTRQQ</sequence>
<keyword evidence="6 8" id="KW-1133">Transmembrane helix</keyword>
<dbReference type="GO" id="GO:0009103">
    <property type="term" value="P:lipopolysaccharide biosynthetic process"/>
    <property type="evidence" value="ECO:0007669"/>
    <property type="project" value="UniProtKB-ARBA"/>
</dbReference>
<feature type="transmembrane region" description="Helical" evidence="8">
    <location>
        <begin position="343"/>
        <end position="363"/>
    </location>
</feature>
<protein>
    <recommendedName>
        <fullName evidence="11">Dolichyl-phosphate-mannose-protein mannosyltransferase</fullName>
    </recommendedName>
</protein>
<organism evidence="9 10">
    <name type="scientific">Solilutibacter silvestris</name>
    <dbReference type="NCBI Taxonomy" id="1645665"/>
    <lineage>
        <taxon>Bacteria</taxon>
        <taxon>Pseudomonadati</taxon>
        <taxon>Pseudomonadota</taxon>
        <taxon>Gammaproteobacteria</taxon>
        <taxon>Lysobacterales</taxon>
        <taxon>Lysobacteraceae</taxon>
        <taxon>Solilutibacter</taxon>
    </lineage>
</organism>
<name>A0A2K1PYV8_9GAMM</name>
<comment type="subcellular location">
    <subcellularLocation>
        <location evidence="1">Cell membrane</location>
        <topology evidence="1">Multi-pass membrane protein</topology>
    </subcellularLocation>
</comment>
<gene>
    <name evidence="9" type="ORF">Lysil_2157</name>
</gene>
<feature type="transmembrane region" description="Helical" evidence="8">
    <location>
        <begin position="104"/>
        <end position="123"/>
    </location>
</feature>
<dbReference type="EMBL" id="NPZB01000002">
    <property type="protein sequence ID" value="PNS07981.1"/>
    <property type="molecule type" value="Genomic_DNA"/>
</dbReference>
<proteinExistence type="predicted"/>
<evidence type="ECO:0000256" key="8">
    <source>
        <dbReference type="SAM" id="Phobius"/>
    </source>
</evidence>
<evidence type="ECO:0008006" key="11">
    <source>
        <dbReference type="Google" id="ProtNLM"/>
    </source>
</evidence>
<keyword evidence="3" id="KW-0328">Glycosyltransferase</keyword>
<dbReference type="AlphaFoldDB" id="A0A2K1PYV8"/>
<evidence type="ECO:0000256" key="2">
    <source>
        <dbReference type="ARBA" id="ARBA00022475"/>
    </source>
</evidence>
<keyword evidence="5 8" id="KW-0812">Transmembrane</keyword>
<dbReference type="GO" id="GO:0005886">
    <property type="term" value="C:plasma membrane"/>
    <property type="evidence" value="ECO:0007669"/>
    <property type="project" value="UniProtKB-SubCell"/>
</dbReference>
<dbReference type="InterPro" id="IPR050297">
    <property type="entry name" value="LipidA_mod_glycosyltrf_83"/>
</dbReference>
<evidence type="ECO:0000313" key="10">
    <source>
        <dbReference type="Proteomes" id="UP000236220"/>
    </source>
</evidence>
<dbReference type="Proteomes" id="UP000236220">
    <property type="component" value="Unassembled WGS sequence"/>
</dbReference>
<feature type="transmembrane region" description="Helical" evidence="8">
    <location>
        <begin position="204"/>
        <end position="226"/>
    </location>
</feature>
<feature type="transmembrane region" description="Helical" evidence="8">
    <location>
        <begin position="256"/>
        <end position="275"/>
    </location>
</feature>
<evidence type="ECO:0000256" key="3">
    <source>
        <dbReference type="ARBA" id="ARBA00022676"/>
    </source>
</evidence>
<keyword evidence="4" id="KW-0808">Transferase</keyword>
<keyword evidence="10" id="KW-1185">Reference proteome</keyword>
<dbReference type="RefSeq" id="WP_103075620.1">
    <property type="nucleotide sequence ID" value="NZ_NPZB01000002.1"/>
</dbReference>
<keyword evidence="7 8" id="KW-0472">Membrane</keyword>
<evidence type="ECO:0000256" key="7">
    <source>
        <dbReference type="ARBA" id="ARBA00023136"/>
    </source>
</evidence>
<accession>A0A2K1PYV8</accession>
<feature type="transmembrane region" description="Helical" evidence="8">
    <location>
        <begin position="174"/>
        <end position="192"/>
    </location>
</feature>
<keyword evidence="2" id="KW-1003">Cell membrane</keyword>
<dbReference type="PANTHER" id="PTHR33908:SF11">
    <property type="entry name" value="MEMBRANE PROTEIN"/>
    <property type="match status" value="1"/>
</dbReference>
<comment type="caution">
    <text evidence="9">The sequence shown here is derived from an EMBL/GenBank/DDBJ whole genome shotgun (WGS) entry which is preliminary data.</text>
</comment>
<feature type="transmembrane region" description="Helical" evidence="8">
    <location>
        <begin position="135"/>
        <end position="154"/>
    </location>
</feature>
<dbReference type="PANTHER" id="PTHR33908">
    <property type="entry name" value="MANNOSYLTRANSFERASE YKCB-RELATED"/>
    <property type="match status" value="1"/>
</dbReference>